<feature type="compositionally biased region" description="Basic and acidic residues" evidence="1">
    <location>
        <begin position="447"/>
        <end position="457"/>
    </location>
</feature>
<name>A0A6A5W8V7_9PLEO</name>
<keyword evidence="4" id="KW-1185">Reference proteome</keyword>
<proteinExistence type="predicted"/>
<keyword evidence="2" id="KW-0472">Membrane</keyword>
<feature type="compositionally biased region" description="Basic and acidic residues" evidence="1">
    <location>
        <begin position="367"/>
        <end position="395"/>
    </location>
</feature>
<feature type="compositionally biased region" description="Polar residues" evidence="1">
    <location>
        <begin position="352"/>
        <end position="364"/>
    </location>
</feature>
<gene>
    <name evidence="3" type="ORF">P154DRAFT_547509</name>
</gene>
<reference evidence="3" key="1">
    <citation type="journal article" date="2020" name="Stud. Mycol.">
        <title>101 Dothideomycetes genomes: a test case for predicting lifestyles and emergence of pathogens.</title>
        <authorList>
            <person name="Haridas S."/>
            <person name="Albert R."/>
            <person name="Binder M."/>
            <person name="Bloem J."/>
            <person name="Labutti K."/>
            <person name="Salamov A."/>
            <person name="Andreopoulos B."/>
            <person name="Baker S."/>
            <person name="Barry K."/>
            <person name="Bills G."/>
            <person name="Bluhm B."/>
            <person name="Cannon C."/>
            <person name="Castanera R."/>
            <person name="Culley D."/>
            <person name="Daum C."/>
            <person name="Ezra D."/>
            <person name="Gonzalez J."/>
            <person name="Henrissat B."/>
            <person name="Kuo A."/>
            <person name="Liang C."/>
            <person name="Lipzen A."/>
            <person name="Lutzoni F."/>
            <person name="Magnuson J."/>
            <person name="Mondo S."/>
            <person name="Nolan M."/>
            <person name="Ohm R."/>
            <person name="Pangilinan J."/>
            <person name="Park H.-J."/>
            <person name="Ramirez L."/>
            <person name="Alfaro M."/>
            <person name="Sun H."/>
            <person name="Tritt A."/>
            <person name="Yoshinaga Y."/>
            <person name="Zwiers L.-H."/>
            <person name="Turgeon B."/>
            <person name="Goodwin S."/>
            <person name="Spatafora J."/>
            <person name="Crous P."/>
            <person name="Grigoriev I."/>
        </authorList>
    </citation>
    <scope>NUCLEOTIDE SEQUENCE</scope>
    <source>
        <strain evidence="3">CBS 123094</strain>
    </source>
</reference>
<feature type="compositionally biased region" description="Polar residues" evidence="1">
    <location>
        <begin position="184"/>
        <end position="198"/>
    </location>
</feature>
<keyword evidence="2" id="KW-1133">Transmembrane helix</keyword>
<evidence type="ECO:0000256" key="1">
    <source>
        <dbReference type="SAM" id="MobiDB-lite"/>
    </source>
</evidence>
<feature type="compositionally biased region" description="Low complexity" evidence="1">
    <location>
        <begin position="481"/>
        <end position="493"/>
    </location>
</feature>
<feature type="region of interest" description="Disordered" evidence="1">
    <location>
        <begin position="1"/>
        <end position="98"/>
    </location>
</feature>
<dbReference type="OrthoDB" id="4153178at2759"/>
<feature type="compositionally biased region" description="Polar residues" evidence="1">
    <location>
        <begin position="147"/>
        <end position="159"/>
    </location>
</feature>
<feature type="region of interest" description="Disordered" evidence="1">
    <location>
        <begin position="352"/>
        <end position="496"/>
    </location>
</feature>
<sequence length="723" mass="79602">MSSEARYSAHSSKPTISSPLADAPKFALPTSRNVSPARRPLHDRSNSQSNRYSGPTIRIVEDPGADIYSKTPFPSQPSQILPPRNAPGYKFEGRGARVSDPNSVANAVARIEASKTLVPKPLLHKKALRHSTSTSASDADTLVGSAISPSTSRLSQGTTPPSSPSSPSPDFSWKEKGLDILQEIPSSPQRSTIRTVIPSSPPGPELAENHALTPRASAASLASTASSVDTLTHRKSNHNRHSSIASQNIRTSHSHTLSSGSTKRKQASDNTAPRQPITKASIESFAYSISSYNSDRPQSSSQHSLNLHDARQVTIASGVRLNYPIVRAPSASSLYADSQNLPTISSRMNTRPAQVHHWSSQLSTIHSESERGSRSIERRSHSVDDRSQSQDEHLYRYPSNGRSHIPRRRQTISSISSSEHVSSDQATEASIVMPLPLFSPVTGPSNDGRDSDERHDTISPLQSPPLRNKRSFLRRHDSDSRSNSSRPGSSQSDLSTFFSNNIPAWARVYYRRGERTSLGAPDNSTDTSESVRLGTAQSGRTNTPSEGNFPLSLYRPRNRPHQRLSHPESMSDSINPVEQDIYVIGPTRRAENEPYTPRLRLDRRSQARLSAWKAPSIDDTFGSLFFSRQNRQILLFCLGFIFPFAWMIASFLPLPPDPELEHGPTPSQMDTERRFTSQFGPVEDRSFAKATWWRNLNRIMAAVGTLLIGVIIALAILASRMSR</sequence>
<dbReference type="AlphaFoldDB" id="A0A6A5W8V7"/>
<evidence type="ECO:0000313" key="4">
    <source>
        <dbReference type="Proteomes" id="UP000799779"/>
    </source>
</evidence>
<evidence type="ECO:0008006" key="5">
    <source>
        <dbReference type="Google" id="ProtNLM"/>
    </source>
</evidence>
<feature type="transmembrane region" description="Helical" evidence="2">
    <location>
        <begin position="699"/>
        <end position="718"/>
    </location>
</feature>
<feature type="compositionally biased region" description="Low complexity" evidence="1">
    <location>
        <begin position="131"/>
        <end position="141"/>
    </location>
</feature>
<accession>A0A6A5W8V7</accession>
<dbReference type="EMBL" id="ML977616">
    <property type="protein sequence ID" value="KAF1997199.1"/>
    <property type="molecule type" value="Genomic_DNA"/>
</dbReference>
<dbReference type="Proteomes" id="UP000799779">
    <property type="component" value="Unassembled WGS sequence"/>
</dbReference>
<evidence type="ECO:0000256" key="2">
    <source>
        <dbReference type="SAM" id="Phobius"/>
    </source>
</evidence>
<feature type="compositionally biased region" description="Polar residues" evidence="1">
    <location>
        <begin position="522"/>
        <end position="546"/>
    </location>
</feature>
<evidence type="ECO:0000313" key="3">
    <source>
        <dbReference type="EMBL" id="KAF1997199.1"/>
    </source>
</evidence>
<feature type="compositionally biased region" description="Polar residues" evidence="1">
    <location>
        <begin position="1"/>
        <end position="18"/>
    </location>
</feature>
<organism evidence="3 4">
    <name type="scientific">Amniculicola lignicola CBS 123094</name>
    <dbReference type="NCBI Taxonomy" id="1392246"/>
    <lineage>
        <taxon>Eukaryota</taxon>
        <taxon>Fungi</taxon>
        <taxon>Dikarya</taxon>
        <taxon>Ascomycota</taxon>
        <taxon>Pezizomycotina</taxon>
        <taxon>Dothideomycetes</taxon>
        <taxon>Pleosporomycetidae</taxon>
        <taxon>Pleosporales</taxon>
        <taxon>Amniculicolaceae</taxon>
        <taxon>Amniculicola</taxon>
    </lineage>
</organism>
<feature type="region of interest" description="Disordered" evidence="1">
    <location>
        <begin position="516"/>
        <end position="572"/>
    </location>
</feature>
<keyword evidence="2" id="KW-0812">Transmembrane</keyword>
<feature type="compositionally biased region" description="Low complexity" evidence="1">
    <location>
        <begin position="216"/>
        <end position="227"/>
    </location>
</feature>
<protein>
    <recommendedName>
        <fullName evidence="5">Serine-rich protein</fullName>
    </recommendedName>
</protein>
<feature type="transmembrane region" description="Helical" evidence="2">
    <location>
        <begin position="633"/>
        <end position="654"/>
    </location>
</feature>
<feature type="region of interest" description="Disordered" evidence="1">
    <location>
        <begin position="128"/>
        <end position="279"/>
    </location>
</feature>